<evidence type="ECO:0000313" key="3">
    <source>
        <dbReference type="Proteomes" id="UP001189429"/>
    </source>
</evidence>
<accession>A0ABN9THL4</accession>
<protein>
    <submittedName>
        <fullName evidence="2">Uncharacterized protein</fullName>
    </submittedName>
</protein>
<evidence type="ECO:0000313" key="2">
    <source>
        <dbReference type="EMBL" id="CAK0845375.1"/>
    </source>
</evidence>
<reference evidence="2" key="1">
    <citation type="submission" date="2023-10" db="EMBL/GenBank/DDBJ databases">
        <authorList>
            <person name="Chen Y."/>
            <person name="Shah S."/>
            <person name="Dougan E. K."/>
            <person name="Thang M."/>
            <person name="Chan C."/>
        </authorList>
    </citation>
    <scope>NUCLEOTIDE SEQUENCE [LARGE SCALE GENOMIC DNA]</scope>
</reference>
<dbReference type="Proteomes" id="UP001189429">
    <property type="component" value="Unassembled WGS sequence"/>
</dbReference>
<evidence type="ECO:0000256" key="1">
    <source>
        <dbReference type="SAM" id="MobiDB-lite"/>
    </source>
</evidence>
<proteinExistence type="predicted"/>
<comment type="caution">
    <text evidence="2">The sequence shown here is derived from an EMBL/GenBank/DDBJ whole genome shotgun (WGS) entry which is preliminary data.</text>
</comment>
<name>A0ABN9THL4_9DINO</name>
<organism evidence="2 3">
    <name type="scientific">Prorocentrum cordatum</name>
    <dbReference type="NCBI Taxonomy" id="2364126"/>
    <lineage>
        <taxon>Eukaryota</taxon>
        <taxon>Sar</taxon>
        <taxon>Alveolata</taxon>
        <taxon>Dinophyceae</taxon>
        <taxon>Prorocentrales</taxon>
        <taxon>Prorocentraceae</taxon>
        <taxon>Prorocentrum</taxon>
    </lineage>
</organism>
<feature type="compositionally biased region" description="Low complexity" evidence="1">
    <location>
        <begin position="20"/>
        <end position="34"/>
    </location>
</feature>
<sequence>MCGAARGAGAETSSRRVLHAAPSRRGQAGQGAALGRCAARQARAAAGHARGRTPLQRLDLARPGAPAPFPCIRRAASACVTRGSSRARAPSPRRAQATPSFVAAWSAEASVRGASGTVGR</sequence>
<keyword evidence="3" id="KW-1185">Reference proteome</keyword>
<gene>
    <name evidence="2" type="ORF">PCOR1329_LOCUS39188</name>
</gene>
<feature type="region of interest" description="Disordered" evidence="1">
    <location>
        <begin position="1"/>
        <end position="34"/>
    </location>
</feature>
<dbReference type="EMBL" id="CAUYUJ010014732">
    <property type="protein sequence ID" value="CAK0845375.1"/>
    <property type="molecule type" value="Genomic_DNA"/>
</dbReference>